<evidence type="ECO:0008006" key="4">
    <source>
        <dbReference type="Google" id="ProtNLM"/>
    </source>
</evidence>
<keyword evidence="3" id="KW-1185">Reference proteome</keyword>
<name>A0A7W9SW68_ARMRO</name>
<organism evidence="2 3">
    <name type="scientific">Armatimonas rosea</name>
    <dbReference type="NCBI Taxonomy" id="685828"/>
    <lineage>
        <taxon>Bacteria</taxon>
        <taxon>Bacillati</taxon>
        <taxon>Armatimonadota</taxon>
        <taxon>Armatimonadia</taxon>
        <taxon>Armatimonadales</taxon>
        <taxon>Armatimonadaceae</taxon>
        <taxon>Armatimonas</taxon>
    </lineage>
</organism>
<feature type="signal peptide" evidence="1">
    <location>
        <begin position="1"/>
        <end position="19"/>
    </location>
</feature>
<dbReference type="RefSeq" id="WP_184204067.1">
    <property type="nucleotide sequence ID" value="NZ_JACHGW010000011.1"/>
</dbReference>
<keyword evidence="1" id="KW-0732">Signal</keyword>
<protein>
    <recommendedName>
        <fullName evidence="4">Lipoprotein</fullName>
    </recommendedName>
</protein>
<dbReference type="EMBL" id="JACHGW010000011">
    <property type="protein sequence ID" value="MBB6053982.1"/>
    <property type="molecule type" value="Genomic_DNA"/>
</dbReference>
<sequence length="232" mass="25856">MRLLSRCLAALCIAPLLGCAPKISTGGEDSDFLKDYTPPTSTVTSTQVFPLAPGNYWEMDAVSDGNHHRHKILVAGAKQVGAATGMYVQYLRDGALWRQEVYRNDEKGLYLLAYGEKKPELLVLDPPLPILKPRLDEGSELTWRGNVVFQNKRYPATGFSRISSPETLTTRKGRFQAYRLDSVITLERPGEKALHFPSVRWLSKDIGLVSRQYADGGKPAAEVLEQYMVQGK</sequence>
<evidence type="ECO:0000313" key="3">
    <source>
        <dbReference type="Proteomes" id="UP000520814"/>
    </source>
</evidence>
<comment type="caution">
    <text evidence="2">The sequence shown here is derived from an EMBL/GenBank/DDBJ whole genome shotgun (WGS) entry which is preliminary data.</text>
</comment>
<feature type="chain" id="PRO_5031177836" description="Lipoprotein" evidence="1">
    <location>
        <begin position="20"/>
        <end position="232"/>
    </location>
</feature>
<dbReference type="Proteomes" id="UP000520814">
    <property type="component" value="Unassembled WGS sequence"/>
</dbReference>
<accession>A0A7W9SW68</accession>
<evidence type="ECO:0000313" key="2">
    <source>
        <dbReference type="EMBL" id="MBB6053982.1"/>
    </source>
</evidence>
<dbReference type="AlphaFoldDB" id="A0A7W9SW68"/>
<proteinExistence type="predicted"/>
<evidence type="ECO:0000256" key="1">
    <source>
        <dbReference type="SAM" id="SignalP"/>
    </source>
</evidence>
<reference evidence="2 3" key="1">
    <citation type="submission" date="2020-08" db="EMBL/GenBank/DDBJ databases">
        <title>Genomic Encyclopedia of Type Strains, Phase IV (KMG-IV): sequencing the most valuable type-strain genomes for metagenomic binning, comparative biology and taxonomic classification.</title>
        <authorList>
            <person name="Goeker M."/>
        </authorList>
    </citation>
    <scope>NUCLEOTIDE SEQUENCE [LARGE SCALE GENOMIC DNA]</scope>
    <source>
        <strain evidence="2 3">DSM 23562</strain>
    </source>
</reference>
<gene>
    <name evidence="2" type="ORF">HNQ39_005829</name>
</gene>